<gene>
    <name evidence="1" type="ORF">FHG71_00010</name>
</gene>
<evidence type="ECO:0000313" key="1">
    <source>
        <dbReference type="EMBL" id="TNC74570.1"/>
    </source>
</evidence>
<dbReference type="AlphaFoldDB" id="A0A5C4NKQ2"/>
<dbReference type="Proteomes" id="UP000305709">
    <property type="component" value="Unassembled WGS sequence"/>
</dbReference>
<name>A0A5C4NKQ2_9RHOB</name>
<comment type="caution">
    <text evidence="1">The sequence shown here is derived from an EMBL/GenBank/DDBJ whole genome shotgun (WGS) entry which is preliminary data.</text>
</comment>
<keyword evidence="2" id="KW-1185">Reference proteome</keyword>
<accession>A0A5C4NKQ2</accession>
<evidence type="ECO:0000313" key="2">
    <source>
        <dbReference type="Proteomes" id="UP000305709"/>
    </source>
</evidence>
<sequence>MTRPADLTFQLGQGPEATEMRLMPVTAETVAELELPLVLQAPPPALLVVGPHSLQRPDVRDHHMC</sequence>
<organism evidence="1 2">
    <name type="scientific">Rubellimicrobium roseum</name>
    <dbReference type="NCBI Taxonomy" id="687525"/>
    <lineage>
        <taxon>Bacteria</taxon>
        <taxon>Pseudomonadati</taxon>
        <taxon>Pseudomonadota</taxon>
        <taxon>Alphaproteobacteria</taxon>
        <taxon>Rhodobacterales</taxon>
        <taxon>Roseobacteraceae</taxon>
        <taxon>Rubellimicrobium</taxon>
    </lineage>
</organism>
<reference evidence="1 2" key="1">
    <citation type="submission" date="2019-06" db="EMBL/GenBank/DDBJ databases">
        <authorList>
            <person name="Jiang L."/>
        </authorList>
    </citation>
    <scope>NUCLEOTIDE SEQUENCE [LARGE SCALE GENOMIC DNA]</scope>
    <source>
        <strain evidence="1 2">YIM 48858</strain>
    </source>
</reference>
<protein>
    <submittedName>
        <fullName evidence="1">Uncharacterized protein</fullName>
    </submittedName>
</protein>
<dbReference type="RefSeq" id="WP_139079565.1">
    <property type="nucleotide sequence ID" value="NZ_VDFV01000001.1"/>
</dbReference>
<proteinExistence type="predicted"/>
<dbReference type="EMBL" id="VDFV01000001">
    <property type="protein sequence ID" value="TNC74570.1"/>
    <property type="molecule type" value="Genomic_DNA"/>
</dbReference>